<sequence length="454" mass="52163">MKRIFIILILGMMVTSCEQEFLSVKPSSNIIRPQTLEDLEQILDNNLVINVSGVLQRIASDEYYIASPEIWQGLFSSTQRNAYLWKADPYEGETNIKDWDNLYTVIFYANSVLDELSRIDGQQQKKSDIRGRALFIRAYALFDLVNTFAPFYDTKSATIDSGVPIRLSADINQTEKRATVKTCYERIITDLDEAAKLISAKTPPVLRTRPSKAAVYALLSKVYFFMQDFEKAQTYASTCLSLYSTITDFNQLQTNTDQPFQGNNDDVIYYTTQVMDYTTTSGVGSLTGNYIGIDTELIKLYEPADIRPQVFFNKNSQGRNYRKMMYGSVSNNLYPFTGLATDEIYLIKAECLARIGELAESKNTLLQLLQKRFPKGHNFGIDKLDQHDLIERVLLERRKELVWRSTRWTELKRINALGHKRVLKREFKGEVYELSLDNANATFPIPENELIHLF</sequence>
<comment type="subcellular location">
    <subcellularLocation>
        <location evidence="1">Cell outer membrane</location>
    </subcellularLocation>
</comment>
<comment type="similarity">
    <text evidence="2">Belongs to the SusD family.</text>
</comment>
<dbReference type="Pfam" id="PF07980">
    <property type="entry name" value="SusD_RagB"/>
    <property type="match status" value="1"/>
</dbReference>
<evidence type="ECO:0000256" key="5">
    <source>
        <dbReference type="ARBA" id="ARBA00023237"/>
    </source>
</evidence>
<proteinExistence type="inferred from homology"/>
<keyword evidence="4" id="KW-0472">Membrane</keyword>
<evidence type="ECO:0000259" key="7">
    <source>
        <dbReference type="Pfam" id="PF14322"/>
    </source>
</evidence>
<evidence type="ECO:0000256" key="1">
    <source>
        <dbReference type="ARBA" id="ARBA00004442"/>
    </source>
</evidence>
<keyword evidence="5" id="KW-0998">Cell outer membrane</keyword>
<dbReference type="InterPro" id="IPR012944">
    <property type="entry name" value="SusD_RagB_dom"/>
</dbReference>
<keyword evidence="9" id="KW-1185">Reference proteome</keyword>
<evidence type="ECO:0000256" key="3">
    <source>
        <dbReference type="ARBA" id="ARBA00022729"/>
    </source>
</evidence>
<dbReference type="EMBL" id="JAERTY010000001">
    <property type="protein sequence ID" value="MBL1407509.1"/>
    <property type="molecule type" value="Genomic_DNA"/>
</dbReference>
<keyword evidence="3" id="KW-0732">Signal</keyword>
<dbReference type="Proteomes" id="UP000625283">
    <property type="component" value="Unassembled WGS sequence"/>
</dbReference>
<accession>A0ABS1QYI9</accession>
<dbReference type="SUPFAM" id="SSF48452">
    <property type="entry name" value="TPR-like"/>
    <property type="match status" value="1"/>
</dbReference>
<gene>
    <name evidence="8" type="ORF">JKG61_01960</name>
</gene>
<comment type="caution">
    <text evidence="8">The sequence shown here is derived from an EMBL/GenBank/DDBJ whole genome shotgun (WGS) entry which is preliminary data.</text>
</comment>
<name>A0ABS1QYI9_9SPHI</name>
<dbReference type="InterPro" id="IPR011990">
    <property type="entry name" value="TPR-like_helical_dom_sf"/>
</dbReference>
<evidence type="ECO:0000256" key="2">
    <source>
        <dbReference type="ARBA" id="ARBA00006275"/>
    </source>
</evidence>
<reference evidence="8 9" key="1">
    <citation type="submission" date="2021-01" db="EMBL/GenBank/DDBJ databases">
        <title>C459-1 draft genome sequence.</title>
        <authorList>
            <person name="Zhang X.-F."/>
        </authorList>
    </citation>
    <scope>NUCLEOTIDE SEQUENCE [LARGE SCALE GENOMIC DNA]</scope>
    <source>
        <strain evidence="9">C459-1</strain>
    </source>
</reference>
<dbReference type="Pfam" id="PF14322">
    <property type="entry name" value="SusD-like_3"/>
    <property type="match status" value="1"/>
</dbReference>
<feature type="domain" description="RagB/SusD" evidence="6">
    <location>
        <begin position="336"/>
        <end position="416"/>
    </location>
</feature>
<dbReference type="CDD" id="cd08977">
    <property type="entry name" value="SusD"/>
    <property type="match status" value="1"/>
</dbReference>
<evidence type="ECO:0000313" key="8">
    <source>
        <dbReference type="EMBL" id="MBL1407509.1"/>
    </source>
</evidence>
<feature type="domain" description="SusD-like N-terminal" evidence="7">
    <location>
        <begin position="20"/>
        <end position="223"/>
    </location>
</feature>
<evidence type="ECO:0000256" key="4">
    <source>
        <dbReference type="ARBA" id="ARBA00023136"/>
    </source>
</evidence>
<dbReference type="RefSeq" id="WP_202101305.1">
    <property type="nucleotide sequence ID" value="NZ_JAERTY010000001.1"/>
</dbReference>
<protein>
    <submittedName>
        <fullName evidence="8">RagB/SusD family nutrient uptake outer membrane protein</fullName>
    </submittedName>
</protein>
<dbReference type="Gene3D" id="1.25.40.390">
    <property type="match status" value="1"/>
</dbReference>
<dbReference type="InterPro" id="IPR033985">
    <property type="entry name" value="SusD-like_N"/>
</dbReference>
<organism evidence="8 9">
    <name type="scientific">Sphingobacterium faecale</name>
    <dbReference type="NCBI Taxonomy" id="2803775"/>
    <lineage>
        <taxon>Bacteria</taxon>
        <taxon>Pseudomonadati</taxon>
        <taxon>Bacteroidota</taxon>
        <taxon>Sphingobacteriia</taxon>
        <taxon>Sphingobacteriales</taxon>
        <taxon>Sphingobacteriaceae</taxon>
        <taxon>Sphingobacterium</taxon>
    </lineage>
</organism>
<evidence type="ECO:0000259" key="6">
    <source>
        <dbReference type="Pfam" id="PF07980"/>
    </source>
</evidence>
<evidence type="ECO:0000313" key="9">
    <source>
        <dbReference type="Proteomes" id="UP000625283"/>
    </source>
</evidence>
<dbReference type="PROSITE" id="PS51257">
    <property type="entry name" value="PROKAR_LIPOPROTEIN"/>
    <property type="match status" value="1"/>
</dbReference>